<reference evidence="2" key="2">
    <citation type="submission" date="2008-07" db="EMBL/GenBank/DDBJ databases">
        <authorList>
            <person name="Genoscope - CEA"/>
        </authorList>
    </citation>
    <scope>NUCLEOTIDE SEQUENCE</scope>
    <source>
        <strain evidence="2">S mat+</strain>
    </source>
</reference>
<reference evidence="3" key="4">
    <citation type="submission" date="2015-04" db="EMBL/GenBank/DDBJ databases">
        <title>Maintaining two mating types: Structure of the mating type locus and its role in heterokaryosis in Podospora anserina.</title>
        <authorList>
            <person name="Grognet P."/>
            <person name="Bidard F."/>
            <person name="Kuchly C."/>
            <person name="Chan Ho Tong L."/>
            <person name="Coppin E."/>
            <person name="Ait Benkhali J."/>
            <person name="Couloux A."/>
            <person name="Wincker P."/>
            <person name="Debuchy R."/>
            <person name="Silar P."/>
        </authorList>
    </citation>
    <scope>NUCLEOTIDE SEQUENCE</scope>
</reference>
<accession>B2B2K0</accession>
<dbReference type="EMBL" id="CU638744">
    <property type="protein sequence ID" value="CAP71335.1"/>
    <property type="molecule type" value="Genomic_DNA"/>
</dbReference>
<keyword evidence="4" id="KW-1185">Reference proteome</keyword>
<dbReference type="AlphaFoldDB" id="B2B2K0"/>
<dbReference type="RefSeq" id="XP_001910201.1">
    <property type="nucleotide sequence ID" value="XM_001910166.1"/>
</dbReference>
<feature type="compositionally biased region" description="Low complexity" evidence="1">
    <location>
        <begin position="22"/>
        <end position="34"/>
    </location>
</feature>
<dbReference type="Proteomes" id="UP000001197">
    <property type="component" value="Chromosome 6"/>
</dbReference>
<feature type="region of interest" description="Disordered" evidence="1">
    <location>
        <begin position="1"/>
        <end position="49"/>
    </location>
</feature>
<feature type="compositionally biased region" description="Basic and acidic residues" evidence="1">
    <location>
        <begin position="37"/>
        <end position="49"/>
    </location>
</feature>
<feature type="compositionally biased region" description="Basic and acidic residues" evidence="1">
    <location>
        <begin position="1"/>
        <end position="20"/>
    </location>
</feature>
<evidence type="ECO:0000256" key="1">
    <source>
        <dbReference type="SAM" id="MobiDB-lite"/>
    </source>
</evidence>
<reference evidence="2 4" key="1">
    <citation type="journal article" date="2008" name="Genome Biol.">
        <title>The genome sequence of the model ascomycete fungus Podospora anserina.</title>
        <authorList>
            <person name="Espagne E."/>
            <person name="Lespinet O."/>
            <person name="Malagnac F."/>
            <person name="Da Silva C."/>
            <person name="Jaillon O."/>
            <person name="Porcel B.M."/>
            <person name="Couloux A."/>
            <person name="Aury J.-M."/>
            <person name="Segurens B."/>
            <person name="Poulain J."/>
            <person name="Anthouard V."/>
            <person name="Grossetete S."/>
            <person name="Khalili H."/>
            <person name="Coppin E."/>
            <person name="Dequard-Chablat M."/>
            <person name="Picard M."/>
            <person name="Contamine V."/>
            <person name="Arnaise S."/>
            <person name="Bourdais A."/>
            <person name="Berteaux-Lecellier V."/>
            <person name="Gautheret D."/>
            <person name="de Vries R.P."/>
            <person name="Battaglia E."/>
            <person name="Coutinho P.M."/>
            <person name="Danchin E.G.J."/>
            <person name="Henrissat B."/>
            <person name="El Khoury R."/>
            <person name="Sainsard-Chanet A."/>
            <person name="Boivin A."/>
            <person name="Pinan-Lucarre B."/>
            <person name="Sellem C.H."/>
            <person name="Debuchy R."/>
            <person name="Wincker P."/>
            <person name="Weissenbach J."/>
            <person name="Silar P."/>
        </authorList>
    </citation>
    <scope>NUCLEOTIDE SEQUENCE [LARGE SCALE GENOMIC DNA]</scope>
    <source>
        <strain evidence="4">S / ATCC MYA-4624 / DSM 980 / FGSC 10383</strain>
        <strain evidence="2">S mat+</strain>
    </source>
</reference>
<dbReference type="GeneID" id="6194940"/>
<dbReference type="VEuPathDB" id="FungiDB:PODANS_6_2930"/>
<dbReference type="HOGENOM" id="CLU_692834_0_0_1"/>
<sequence>MTDKMNPHQEGPKPPEDNHQQSESTANSSENEAAVHSPHDPEASAAHDTRDPVMVTRLHNREHSRLLKLPEELILEIVKRFNLDLAVDVAAVFCLGRVSQVLRRIIKHDLAGPLWPSLAILSSRYGFEPPSNYIRTRGAQDAIRYCLRKDLLCKTCLPRNDLRMMRDGRVVPRHPSGKRLWDRCKFESHHVKGIGPLYCSGCDTLHHHRMFSTAEREVKGSQRICIMRTGVVRICKHRVVSWADIETHAIDLLTKEPQMVGSWFEVDIFREAKAATVQLIACENPEHERSLKFQLEFVSDKRITFLGAVIFSHNRRGITPGLWSDLRGLTDQTMQEQRGQSVRYGRDGKARFNPSHSWLHVMDPDSYHLDDDISRFGNIWPVCKDLSCLNHHSTVQAV</sequence>
<dbReference type="OrthoDB" id="4587682at2759"/>
<evidence type="ECO:0000313" key="4">
    <source>
        <dbReference type="Proteomes" id="UP000001197"/>
    </source>
</evidence>
<dbReference type="KEGG" id="pan:PODANSg7238"/>
<organism evidence="2">
    <name type="scientific">Podospora anserina (strain S / ATCC MYA-4624 / DSM 980 / FGSC 10383)</name>
    <name type="common">Pleurage anserina</name>
    <dbReference type="NCBI Taxonomy" id="515849"/>
    <lineage>
        <taxon>Eukaryota</taxon>
        <taxon>Fungi</taxon>
        <taxon>Dikarya</taxon>
        <taxon>Ascomycota</taxon>
        <taxon>Pezizomycotina</taxon>
        <taxon>Sordariomycetes</taxon>
        <taxon>Sordariomycetidae</taxon>
        <taxon>Sordariales</taxon>
        <taxon>Podosporaceae</taxon>
        <taxon>Podospora</taxon>
        <taxon>Podospora anserina</taxon>
    </lineage>
</organism>
<gene>
    <name evidence="2" type="ORF">PODANS_6_2930</name>
</gene>
<name>B2B2K0_PODAN</name>
<reference evidence="4" key="3">
    <citation type="journal article" date="2014" name="Genetics">
        <title>Maintaining two mating types: Structure of the mating type locus and its role in heterokaryosis in Podospora anserina.</title>
        <authorList>
            <person name="Grognet P."/>
            <person name="Bidard F."/>
            <person name="Kuchly C."/>
            <person name="Tong L.C.H."/>
            <person name="Coppin E."/>
            <person name="Benkhali J.A."/>
            <person name="Couloux A."/>
            <person name="Wincker P."/>
            <person name="Debuchy R."/>
            <person name="Silar P."/>
        </authorList>
    </citation>
    <scope>GENOME REANNOTATION</scope>
    <source>
        <strain evidence="4">S / ATCC MYA-4624 / DSM 980 / FGSC 10383</strain>
    </source>
</reference>
<protein>
    <submittedName>
        <fullName evidence="2">Podospora anserina S mat+ genomic DNA chromosome 6, supercontig 2</fullName>
    </submittedName>
</protein>
<evidence type="ECO:0000313" key="3">
    <source>
        <dbReference type="EMBL" id="CDP30734.1"/>
    </source>
</evidence>
<evidence type="ECO:0000313" key="2">
    <source>
        <dbReference type="EMBL" id="CAP71335.1"/>
    </source>
</evidence>
<proteinExistence type="predicted"/>
<dbReference type="EMBL" id="FO904941">
    <property type="protein sequence ID" value="CDP30734.1"/>
    <property type="molecule type" value="Genomic_DNA"/>
</dbReference>